<proteinExistence type="predicted"/>
<feature type="transmembrane region" description="Helical" evidence="1">
    <location>
        <begin position="78"/>
        <end position="99"/>
    </location>
</feature>
<sequence length="302" mass="36298">MIKKKSEFIKIVYAFIYIFIVLSISFFLVWLLYKSFIWLLYKCKELIIIAIIVLLIYFFYYFFKNLLKIKNVIKRHKIVVSFLCLFIVGFVLFLFYSGFYNKSTIINYIRVLSIAMLVYLLTLNFLMFLIREVFIKGFESIPKFRIDEFNMVFFSYSLLILYLVAILLWQIFKNFLKSPSETLETNLTIYMFSVTLTIWPWFFNCCFWKCKSGILYKKISPKFWTKLIKAILVAIIAFVLVQTNISENIRSFPYPKNVNLLYSNRFARELLYVIAYVLSGTATLYYPMIDMYEYTRNELDKD</sequence>
<reference evidence="2 3" key="1">
    <citation type="submission" date="2018-05" db="EMBL/GenBank/DDBJ databases">
        <title>Reference genomes for bee gut microbiota database.</title>
        <authorList>
            <person name="Ellegaard K.M."/>
        </authorList>
    </citation>
    <scope>NUCLEOTIDE SEQUENCE [LARGE SCALE GENOMIC DNA]</scope>
    <source>
        <strain evidence="2 3">ESL0186</strain>
    </source>
</reference>
<organism evidence="2 3">
    <name type="scientific">Lactobacillus kullabergensis</name>
    <dbReference type="NCBI Taxonomy" id="1218493"/>
    <lineage>
        <taxon>Bacteria</taxon>
        <taxon>Bacillati</taxon>
        <taxon>Bacillota</taxon>
        <taxon>Bacilli</taxon>
        <taxon>Lactobacillales</taxon>
        <taxon>Lactobacillaceae</taxon>
        <taxon>Lactobacillus</taxon>
    </lineage>
</organism>
<keyword evidence="1" id="KW-0812">Transmembrane</keyword>
<keyword evidence="3" id="KW-1185">Reference proteome</keyword>
<evidence type="ECO:0000313" key="3">
    <source>
        <dbReference type="Proteomes" id="UP000246036"/>
    </source>
</evidence>
<keyword evidence="1" id="KW-0472">Membrane</keyword>
<evidence type="ECO:0000313" key="2">
    <source>
        <dbReference type="EMBL" id="AWM76014.1"/>
    </source>
</evidence>
<feature type="transmembrane region" description="Helical" evidence="1">
    <location>
        <begin position="227"/>
        <end position="246"/>
    </location>
</feature>
<feature type="transmembrane region" description="Helical" evidence="1">
    <location>
        <begin position="151"/>
        <end position="172"/>
    </location>
</feature>
<feature type="transmembrane region" description="Helical" evidence="1">
    <location>
        <begin position="45"/>
        <end position="63"/>
    </location>
</feature>
<accession>A0ABN5LP78</accession>
<feature type="transmembrane region" description="Helical" evidence="1">
    <location>
        <begin position="12"/>
        <end position="33"/>
    </location>
</feature>
<feature type="transmembrane region" description="Helical" evidence="1">
    <location>
        <begin position="105"/>
        <end position="130"/>
    </location>
</feature>
<name>A0ABN5LP78_9LACO</name>
<gene>
    <name evidence="2" type="ORF">DKL58_08500</name>
</gene>
<feature type="transmembrane region" description="Helical" evidence="1">
    <location>
        <begin position="187"/>
        <end position="207"/>
    </location>
</feature>
<feature type="transmembrane region" description="Helical" evidence="1">
    <location>
        <begin position="266"/>
        <end position="286"/>
    </location>
</feature>
<evidence type="ECO:0000256" key="1">
    <source>
        <dbReference type="SAM" id="Phobius"/>
    </source>
</evidence>
<keyword evidence="1" id="KW-1133">Transmembrane helix</keyword>
<protein>
    <submittedName>
        <fullName evidence="2">Uncharacterized protein</fullName>
    </submittedName>
</protein>
<dbReference type="RefSeq" id="WP_109586810.1">
    <property type="nucleotide sequence ID" value="NZ_CP029477.1"/>
</dbReference>
<dbReference type="EMBL" id="CP029477">
    <property type="protein sequence ID" value="AWM76014.1"/>
    <property type="molecule type" value="Genomic_DNA"/>
</dbReference>
<dbReference type="Proteomes" id="UP000246036">
    <property type="component" value="Chromosome"/>
</dbReference>